<name>A0A443IMJ6_9RHOB</name>
<dbReference type="InterPro" id="IPR004839">
    <property type="entry name" value="Aminotransferase_I/II_large"/>
</dbReference>
<dbReference type="Proteomes" id="UP000285710">
    <property type="component" value="Unassembled WGS sequence"/>
</dbReference>
<evidence type="ECO:0000256" key="1">
    <source>
        <dbReference type="ARBA" id="ARBA00001933"/>
    </source>
</evidence>
<proteinExistence type="predicted"/>
<keyword evidence="3" id="KW-0663">Pyridoxal phosphate</keyword>
<dbReference type="RefSeq" id="WP_128270783.1">
    <property type="nucleotide sequence ID" value="NZ_SAUW01000028.1"/>
</dbReference>
<feature type="region of interest" description="Disordered" evidence="4">
    <location>
        <begin position="18"/>
        <end position="39"/>
    </location>
</feature>
<reference evidence="6 7" key="2">
    <citation type="submission" date="2019-01" db="EMBL/GenBank/DDBJ databases">
        <authorList>
            <person name="Li Y."/>
        </authorList>
    </citation>
    <scope>NUCLEOTIDE SEQUENCE [LARGE SCALE GENOMIC DNA]</scope>
    <source>
        <strain evidence="6 7">2D-5</strain>
    </source>
</reference>
<evidence type="ECO:0000313" key="6">
    <source>
        <dbReference type="EMBL" id="RWR06383.1"/>
    </source>
</evidence>
<sequence length="452" mass="47974">MTKQINSQKLDALRRLHASTRHARPATPERGVAKPASSRTDFTTLPAWKEMQFGLATAAALGLDPPFFRPVSAARGTQLCINGQWVENFASYDYLSLNRGPEVAGAVAQAVADWGVSATASRLVGGNLAYHDALEDELADFLGTEAALTMVSGHGTNQAILRTLCGPGDLIAVDQLAHNSIYEGIRVSGAAHVTFPHNDADWLDRKLSEIREDYDRVLVVTEGLFSMDGDVPDLARFTAIRRRHDTWLMLDEAHSIGVLGKTGRGIREEQGIDPGEVDIVMGTLSKTFCSAGGFVAGSRALIETIGFKAPGFIYSVGLSAPHAAASLAALRALRADPGLPERLRGLGQHFRAQAQAAGLDCGPSEGYAIAPVMLGDSVRATWISNQLLAAGFNVLPIIAPAVQERHARLRFFLNVGHDAAVIDAVIAKTAELVALAAQGGFEVSATAAAQRG</sequence>
<keyword evidence="2 6" id="KW-0808">Transferase</keyword>
<dbReference type="EMBL" id="SAUW01000028">
    <property type="protein sequence ID" value="RWR06383.1"/>
    <property type="molecule type" value="Genomic_DNA"/>
</dbReference>
<evidence type="ECO:0000256" key="3">
    <source>
        <dbReference type="ARBA" id="ARBA00022898"/>
    </source>
</evidence>
<dbReference type="PANTHER" id="PTHR13693:SF100">
    <property type="entry name" value="8-AMINO-7-OXONONANOATE SYNTHASE"/>
    <property type="match status" value="1"/>
</dbReference>
<dbReference type="GO" id="GO:0008710">
    <property type="term" value="F:8-amino-7-oxononanoate synthase activity"/>
    <property type="evidence" value="ECO:0007669"/>
    <property type="project" value="TreeGrafter"/>
</dbReference>
<evidence type="ECO:0000313" key="7">
    <source>
        <dbReference type="Proteomes" id="UP000285710"/>
    </source>
</evidence>
<gene>
    <name evidence="6" type="ORF">D2T33_18570</name>
</gene>
<dbReference type="AlphaFoldDB" id="A0A443IMJ6"/>
<keyword evidence="7" id="KW-1185">Reference proteome</keyword>
<dbReference type="InterPro" id="IPR015422">
    <property type="entry name" value="PyrdxlP-dep_Trfase_small"/>
</dbReference>
<accession>A0A443IMJ6</accession>
<dbReference type="SUPFAM" id="SSF53383">
    <property type="entry name" value="PLP-dependent transferases"/>
    <property type="match status" value="1"/>
</dbReference>
<evidence type="ECO:0000259" key="5">
    <source>
        <dbReference type="Pfam" id="PF00155"/>
    </source>
</evidence>
<comment type="caution">
    <text evidence="6">The sequence shown here is derived from an EMBL/GenBank/DDBJ whole genome shotgun (WGS) entry which is preliminary data.</text>
</comment>
<dbReference type="PANTHER" id="PTHR13693">
    <property type="entry name" value="CLASS II AMINOTRANSFERASE/8-AMINO-7-OXONONANOATE SYNTHASE"/>
    <property type="match status" value="1"/>
</dbReference>
<dbReference type="InterPro" id="IPR015424">
    <property type="entry name" value="PyrdxlP-dep_Trfase"/>
</dbReference>
<comment type="cofactor">
    <cofactor evidence="1">
        <name>pyridoxal 5'-phosphate</name>
        <dbReference type="ChEBI" id="CHEBI:597326"/>
    </cofactor>
</comment>
<reference evidence="6 7" key="1">
    <citation type="submission" date="2019-01" db="EMBL/GenBank/DDBJ databases">
        <title>Sinorhodobacter populi sp. nov. isolated from the symptomatic bark tissue of Populus euramericana canker.</title>
        <authorList>
            <person name="Xu G."/>
        </authorList>
    </citation>
    <scope>NUCLEOTIDE SEQUENCE [LARGE SCALE GENOMIC DNA]</scope>
    <source>
        <strain evidence="6 7">2D-5</strain>
    </source>
</reference>
<dbReference type="GO" id="GO:0009102">
    <property type="term" value="P:biotin biosynthetic process"/>
    <property type="evidence" value="ECO:0007669"/>
    <property type="project" value="TreeGrafter"/>
</dbReference>
<keyword evidence="6" id="KW-0032">Aminotransferase</keyword>
<organism evidence="6 7">
    <name type="scientific">Paenirhodobacter populi</name>
    <dbReference type="NCBI Taxonomy" id="2306993"/>
    <lineage>
        <taxon>Bacteria</taxon>
        <taxon>Pseudomonadati</taxon>
        <taxon>Pseudomonadota</taxon>
        <taxon>Alphaproteobacteria</taxon>
        <taxon>Rhodobacterales</taxon>
        <taxon>Rhodobacter group</taxon>
        <taxon>Paenirhodobacter</taxon>
    </lineage>
</organism>
<dbReference type="Gene3D" id="3.40.640.10">
    <property type="entry name" value="Type I PLP-dependent aspartate aminotransferase-like (Major domain)"/>
    <property type="match status" value="1"/>
</dbReference>
<evidence type="ECO:0000256" key="2">
    <source>
        <dbReference type="ARBA" id="ARBA00022679"/>
    </source>
</evidence>
<feature type="domain" description="Aminotransferase class I/classII large" evidence="5">
    <location>
        <begin position="88"/>
        <end position="426"/>
    </location>
</feature>
<dbReference type="InterPro" id="IPR050087">
    <property type="entry name" value="AON_synthase_class-II"/>
</dbReference>
<dbReference type="GO" id="GO:0030170">
    <property type="term" value="F:pyridoxal phosphate binding"/>
    <property type="evidence" value="ECO:0007669"/>
    <property type="project" value="InterPro"/>
</dbReference>
<dbReference type="Gene3D" id="3.90.1150.10">
    <property type="entry name" value="Aspartate Aminotransferase, domain 1"/>
    <property type="match status" value="1"/>
</dbReference>
<dbReference type="InterPro" id="IPR015421">
    <property type="entry name" value="PyrdxlP-dep_Trfase_major"/>
</dbReference>
<protein>
    <submittedName>
        <fullName evidence="6">Aminotransferase class I/II-fold pyridoxal phosphate-dependent enzyme</fullName>
    </submittedName>
</protein>
<dbReference type="Pfam" id="PF00155">
    <property type="entry name" value="Aminotran_1_2"/>
    <property type="match status" value="1"/>
</dbReference>
<dbReference type="GO" id="GO:0008483">
    <property type="term" value="F:transaminase activity"/>
    <property type="evidence" value="ECO:0007669"/>
    <property type="project" value="UniProtKB-KW"/>
</dbReference>
<evidence type="ECO:0000256" key="4">
    <source>
        <dbReference type="SAM" id="MobiDB-lite"/>
    </source>
</evidence>